<accession>A0ABU3KMQ4</accession>
<reference evidence="1 2" key="1">
    <citation type="submission" date="2023-08" db="EMBL/GenBank/DDBJ databases">
        <title>Rhodoferax potami sp. nov. and Rhodoferax mekongensis sp. nov., isolated from the Mekong River in Thailand.</title>
        <authorList>
            <person name="Kitikhun S."/>
            <person name="Charoenyingcharoen P."/>
            <person name="Siriarchawattana P."/>
            <person name="Likhitrattanapisal S."/>
            <person name="Nilsakha T."/>
            <person name="Chanpet A."/>
            <person name="Rattanawaree P."/>
            <person name="Ingsriswang S."/>
        </authorList>
    </citation>
    <scope>NUCLEOTIDE SEQUENCE [LARGE SCALE GENOMIC DNA]</scope>
    <source>
        <strain evidence="1 2">TBRC 17660</strain>
    </source>
</reference>
<proteinExistence type="predicted"/>
<organism evidence="1 2">
    <name type="scientific">Rhodoferax potami</name>
    <dbReference type="NCBI Taxonomy" id="3068338"/>
    <lineage>
        <taxon>Bacteria</taxon>
        <taxon>Pseudomonadati</taxon>
        <taxon>Pseudomonadota</taxon>
        <taxon>Betaproteobacteria</taxon>
        <taxon>Burkholderiales</taxon>
        <taxon>Comamonadaceae</taxon>
        <taxon>Rhodoferax</taxon>
    </lineage>
</organism>
<dbReference type="EMBL" id="JAVBIK010000001">
    <property type="protein sequence ID" value="MDT7519045.1"/>
    <property type="molecule type" value="Genomic_DNA"/>
</dbReference>
<evidence type="ECO:0000313" key="2">
    <source>
        <dbReference type="Proteomes" id="UP001321700"/>
    </source>
</evidence>
<dbReference type="RefSeq" id="WP_313874753.1">
    <property type="nucleotide sequence ID" value="NZ_JAVBIJ010000001.1"/>
</dbReference>
<sequence length="83" mass="9650">MTDKYKAAAEAREAALCEPCRGIQRNWRRAPGHAELVQTQNWKEERGGKPVTITRWRCDRCASTWDYENDKNNQQAGWSLPSR</sequence>
<protein>
    <submittedName>
        <fullName evidence="1">Uncharacterized protein</fullName>
    </submittedName>
</protein>
<name>A0ABU3KMQ4_9BURK</name>
<dbReference type="Proteomes" id="UP001321700">
    <property type="component" value="Unassembled WGS sequence"/>
</dbReference>
<gene>
    <name evidence="1" type="ORF">RAE19_10025</name>
</gene>
<keyword evidence="2" id="KW-1185">Reference proteome</keyword>
<evidence type="ECO:0000313" key="1">
    <source>
        <dbReference type="EMBL" id="MDT7519045.1"/>
    </source>
</evidence>
<comment type="caution">
    <text evidence="1">The sequence shown here is derived from an EMBL/GenBank/DDBJ whole genome shotgun (WGS) entry which is preliminary data.</text>
</comment>